<name>A0A074ZYA1_OPIVI</name>
<evidence type="ECO:0000313" key="1">
    <source>
        <dbReference type="EMBL" id="KER30967.1"/>
    </source>
</evidence>
<protein>
    <submittedName>
        <fullName evidence="1">Uncharacterized protein</fullName>
    </submittedName>
</protein>
<reference evidence="1 2" key="1">
    <citation type="submission" date="2013-11" db="EMBL/GenBank/DDBJ databases">
        <title>Opisthorchis viverrini - life in the bile duct.</title>
        <authorList>
            <person name="Young N.D."/>
            <person name="Nagarajan N."/>
            <person name="Lin S.J."/>
            <person name="Korhonen P.K."/>
            <person name="Jex A.R."/>
            <person name="Hall R.S."/>
            <person name="Safavi-Hemami H."/>
            <person name="Kaewkong W."/>
            <person name="Bertrand D."/>
            <person name="Gao S."/>
            <person name="Seet Q."/>
            <person name="Wongkham S."/>
            <person name="Teh B.T."/>
            <person name="Wongkham C."/>
            <person name="Intapan P.M."/>
            <person name="Maleewong W."/>
            <person name="Yang X."/>
            <person name="Hu M."/>
            <person name="Wang Z."/>
            <person name="Hofmann A."/>
            <person name="Sternberg P.W."/>
            <person name="Tan P."/>
            <person name="Wang J."/>
            <person name="Gasser R.B."/>
        </authorList>
    </citation>
    <scope>NUCLEOTIDE SEQUENCE [LARGE SCALE GENOMIC DNA]</scope>
</reference>
<evidence type="ECO:0000313" key="2">
    <source>
        <dbReference type="Proteomes" id="UP000054324"/>
    </source>
</evidence>
<keyword evidence="2" id="KW-1185">Reference proteome</keyword>
<gene>
    <name evidence="1" type="ORF">T265_02653</name>
</gene>
<dbReference type="Proteomes" id="UP000054324">
    <property type="component" value="Unassembled WGS sequence"/>
</dbReference>
<dbReference type="RefSeq" id="XP_009165219.1">
    <property type="nucleotide sequence ID" value="XM_009166955.1"/>
</dbReference>
<dbReference type="EMBL" id="KL596652">
    <property type="protein sequence ID" value="KER30967.1"/>
    <property type="molecule type" value="Genomic_DNA"/>
</dbReference>
<accession>A0A074ZYA1</accession>
<dbReference type="CTD" id="20316841"/>
<dbReference type="GeneID" id="20316841"/>
<dbReference type="AlphaFoldDB" id="A0A074ZYA1"/>
<organism evidence="1 2">
    <name type="scientific">Opisthorchis viverrini</name>
    <name type="common">Southeast Asian liver fluke</name>
    <dbReference type="NCBI Taxonomy" id="6198"/>
    <lineage>
        <taxon>Eukaryota</taxon>
        <taxon>Metazoa</taxon>
        <taxon>Spiralia</taxon>
        <taxon>Lophotrochozoa</taxon>
        <taxon>Platyhelminthes</taxon>
        <taxon>Trematoda</taxon>
        <taxon>Digenea</taxon>
        <taxon>Opisthorchiida</taxon>
        <taxon>Opisthorchiata</taxon>
        <taxon>Opisthorchiidae</taxon>
        <taxon>Opisthorchis</taxon>
    </lineage>
</organism>
<proteinExistence type="predicted"/>
<dbReference type="KEGG" id="ovi:T265_02653"/>
<sequence>MEHYRACIAVFHRIEETEQREVRKVCICVPENTTDSTTDKRNFRLDGTEASLSTLNLFLVVMINHTVTERTINLEQFESQWNNVTADATGDECGLLEAPPPSNEGEFVMELVGLLCNVRSQLRDNEQVLRAAVFHALMNWDAYDKVYKACMVVIIGIVISLV</sequence>